<dbReference type="GO" id="GO:0010971">
    <property type="term" value="P:positive regulation of G2/M transition of mitotic cell cycle"/>
    <property type="evidence" value="ECO:0007669"/>
    <property type="project" value="TreeGrafter"/>
</dbReference>
<dbReference type="InterPro" id="IPR000751">
    <property type="entry name" value="MPI_Phosphatase"/>
</dbReference>
<evidence type="ECO:0000256" key="8">
    <source>
        <dbReference type="ARBA" id="ARBA00051722"/>
    </source>
</evidence>
<gene>
    <name evidence="12" type="ORF">PANT_9d00137</name>
</gene>
<dbReference type="GO" id="GO:0004725">
    <property type="term" value="F:protein tyrosine phosphatase activity"/>
    <property type="evidence" value="ECO:0007669"/>
    <property type="project" value="UniProtKB-EC"/>
</dbReference>
<feature type="region of interest" description="Disordered" evidence="10">
    <location>
        <begin position="475"/>
        <end position="497"/>
    </location>
</feature>
<feature type="region of interest" description="Disordered" evidence="10">
    <location>
        <begin position="302"/>
        <end position="340"/>
    </location>
</feature>
<dbReference type="InterPro" id="IPR001763">
    <property type="entry name" value="Rhodanese-like_dom"/>
</dbReference>
<comment type="similarity">
    <text evidence="1">Belongs to the MPI phosphatase family.</text>
</comment>
<dbReference type="EC" id="3.1.3.48" evidence="2"/>
<dbReference type="PANTHER" id="PTHR10828:SF17">
    <property type="entry name" value="PROTEIN-TYROSINE-PHOSPHATASE"/>
    <property type="match status" value="1"/>
</dbReference>
<accession>M9M0R1</accession>
<keyword evidence="7" id="KW-0131">Cell cycle</keyword>
<feature type="region of interest" description="Disordered" evidence="10">
    <location>
        <begin position="1"/>
        <end position="25"/>
    </location>
</feature>
<dbReference type="GO" id="GO:0051301">
    <property type="term" value="P:cell division"/>
    <property type="evidence" value="ECO:0007669"/>
    <property type="project" value="UniProtKB-KW"/>
</dbReference>
<dbReference type="PROSITE" id="PS50206">
    <property type="entry name" value="RHODANESE_3"/>
    <property type="match status" value="1"/>
</dbReference>
<dbReference type="GO" id="GO:0005634">
    <property type="term" value="C:nucleus"/>
    <property type="evidence" value="ECO:0007669"/>
    <property type="project" value="TreeGrafter"/>
</dbReference>
<feature type="domain" description="Rhodanese" evidence="11">
    <location>
        <begin position="608"/>
        <end position="734"/>
    </location>
</feature>
<feature type="region of interest" description="Disordered" evidence="10">
    <location>
        <begin position="817"/>
        <end position="855"/>
    </location>
</feature>
<keyword evidence="6" id="KW-0904">Protein phosphatase</keyword>
<evidence type="ECO:0000259" key="11">
    <source>
        <dbReference type="PROSITE" id="PS50206"/>
    </source>
</evidence>
<evidence type="ECO:0000313" key="12">
    <source>
        <dbReference type="EMBL" id="GAC73510.1"/>
    </source>
</evidence>
<dbReference type="AlphaFoldDB" id="M9M0R1"/>
<dbReference type="PANTHER" id="PTHR10828">
    <property type="entry name" value="M-PHASE INDUCER PHOSPHATASE DUAL SPECIFICITY PHOSPHATASE CDC25"/>
    <property type="match status" value="1"/>
</dbReference>
<keyword evidence="5" id="KW-0378">Hydrolase</keyword>
<evidence type="ECO:0000256" key="6">
    <source>
        <dbReference type="ARBA" id="ARBA00022912"/>
    </source>
</evidence>
<dbReference type="SMART" id="SM00450">
    <property type="entry name" value="RHOD"/>
    <property type="match status" value="1"/>
</dbReference>
<keyword evidence="3" id="KW-0132">Cell division</keyword>
<keyword evidence="4" id="KW-0498">Mitosis</keyword>
<evidence type="ECO:0000256" key="5">
    <source>
        <dbReference type="ARBA" id="ARBA00022801"/>
    </source>
</evidence>
<feature type="region of interest" description="Disordered" evidence="10">
    <location>
        <begin position="375"/>
        <end position="396"/>
    </location>
</feature>
<dbReference type="SUPFAM" id="SSF52821">
    <property type="entry name" value="Rhodanese/Cell cycle control phosphatase"/>
    <property type="match status" value="1"/>
</dbReference>
<feature type="compositionally biased region" description="Low complexity" evidence="10">
    <location>
        <begin position="432"/>
        <end position="446"/>
    </location>
</feature>
<evidence type="ECO:0000256" key="2">
    <source>
        <dbReference type="ARBA" id="ARBA00013064"/>
    </source>
</evidence>
<dbReference type="GO" id="GO:0110032">
    <property type="term" value="P:positive regulation of G2/MI transition of meiotic cell cycle"/>
    <property type="evidence" value="ECO:0007669"/>
    <property type="project" value="TreeGrafter"/>
</dbReference>
<reference evidence="13" key="1">
    <citation type="journal article" date="2013" name="Genome Announc.">
        <title>Genome sequence of the basidiomycetous yeast Pseudozyma antarctica T-34, a producer of the glycolipid biosurfactants mannosylerythritol lipids.</title>
        <authorList>
            <person name="Morita T."/>
            <person name="Koike H."/>
            <person name="Koyama Y."/>
            <person name="Hagiwara H."/>
            <person name="Ito E."/>
            <person name="Fukuoka T."/>
            <person name="Imura T."/>
            <person name="Machida M."/>
            <person name="Kitamoto D."/>
        </authorList>
    </citation>
    <scope>NUCLEOTIDE SEQUENCE [LARGE SCALE GENOMIC DNA]</scope>
    <source>
        <strain evidence="13">T-34</strain>
    </source>
</reference>
<feature type="region of interest" description="Disordered" evidence="10">
    <location>
        <begin position="432"/>
        <end position="455"/>
    </location>
</feature>
<evidence type="ECO:0000256" key="9">
    <source>
        <dbReference type="ARBA" id="ARBA00067190"/>
    </source>
</evidence>
<dbReference type="PROSITE" id="PS00380">
    <property type="entry name" value="RHODANESE_1"/>
    <property type="match status" value="1"/>
</dbReference>
<dbReference type="FunFam" id="3.40.250.10:FF:000021">
    <property type="entry name" value="M-phase inducer phosphatase cdc-25.2"/>
    <property type="match status" value="1"/>
</dbReference>
<dbReference type="Gene3D" id="3.40.250.10">
    <property type="entry name" value="Rhodanese-like domain"/>
    <property type="match status" value="1"/>
</dbReference>
<dbReference type="GO" id="GO:0005737">
    <property type="term" value="C:cytoplasm"/>
    <property type="evidence" value="ECO:0007669"/>
    <property type="project" value="TreeGrafter"/>
</dbReference>
<dbReference type="CDD" id="cd01530">
    <property type="entry name" value="Cdc25"/>
    <property type="match status" value="1"/>
</dbReference>
<evidence type="ECO:0000256" key="1">
    <source>
        <dbReference type="ARBA" id="ARBA00011065"/>
    </source>
</evidence>
<dbReference type="OrthoDB" id="26523at2759"/>
<evidence type="ECO:0000313" key="13">
    <source>
        <dbReference type="Proteomes" id="UP000011976"/>
    </source>
</evidence>
<dbReference type="GO" id="GO:0000086">
    <property type="term" value="P:G2/M transition of mitotic cell cycle"/>
    <property type="evidence" value="ECO:0007669"/>
    <property type="project" value="TreeGrafter"/>
</dbReference>
<feature type="region of interest" description="Disordered" evidence="10">
    <location>
        <begin position="242"/>
        <end position="268"/>
    </location>
</feature>
<proteinExistence type="inferred from homology"/>
<evidence type="ECO:0000256" key="4">
    <source>
        <dbReference type="ARBA" id="ARBA00022776"/>
    </source>
</evidence>
<name>M9M0R1_PSEA3</name>
<protein>
    <recommendedName>
        <fullName evidence="9">M-phase inducer phosphatase</fullName>
        <ecNumber evidence="2">3.1.3.48</ecNumber>
    </recommendedName>
</protein>
<dbReference type="GO" id="GO:0004792">
    <property type="term" value="F:thiosulfate-cyanide sulfurtransferase activity"/>
    <property type="evidence" value="ECO:0007669"/>
    <property type="project" value="InterPro"/>
</dbReference>
<sequence length="886" mass="94072">MAALLSSPLGPQYRHDPFEQPSSPKCYSLHDDLPADFDKSFGSSMSISDSLDGHSSQPLAASAAAAAAAVAAAMPPPPFLFGNSLGLPTAFHAKSHQPQFLAQLHHQPTSHISPRPANSLGAAMGTSLNARSPNLAAKMSSPKDMDISPAPVAPLAHLGPSPSEALPHLLDNIHVGRSSTAAAANLHHDRLHPVLGGSTRPRPLAAERKSSLQLAHSMSSRLFGAEIALNSNRIFARDQQLLNSSPDKEPPPKRRPNSLPTRQSEANERISQLSAALTAIPPPRTRPALSATFDGAFGVASSSQPTSSFALRSGSPDAVASLNKRNSKRSSRASSTESFFEDVENELGAQSTAAEQADTNDNHWQHRALLDHDHDDAADEDDANPSPSPSMNSIAGTMAGYFFDPMSPEKLGSRLGMPPVDGPNLLAAMSSAANSPSVSSPPASSPCTRMPPPKRTTSLGTRAFARANTVAAVPRAASASSSASASTSTAAAGAASRTMLGKRANPYVKRPSLTNATATVKSAYPVLGVAGQTNRVRSGSRGNDMVDDLALADPAYVGSPASAESLPGFGASEKEGKVLPCFNVKEDGLMRITPQTMTDLLAGKYTNAIQSFQVVDCRFGYEYEGGHIPGAINLSTVDRVVGHFLTPGQGRHAGGVQLPPRSQSGRADRYGNRRKHVIVFHCEFSCKRAPSMALALRQADRGLAHDYPNCHFPEIYILQGGYCRFFREYAQLCEPQQYICMDDPRFLARRSSELNGFRKQFSRHRSFTYGEGRRQVSQSYQGRQTIKEEDAASLMDESPCPGMSKILPSKASLSSVVGRETNEQAAGDTSFGSVGDSSFEDGIGDSPCAAAGSRKPVTMLLQPRVGSLGRRPLLRAGTTGNILPRF</sequence>
<dbReference type="EMBL" id="DF196775">
    <property type="protein sequence ID" value="GAC73510.1"/>
    <property type="molecule type" value="Genomic_DNA"/>
</dbReference>
<comment type="catalytic activity">
    <reaction evidence="8">
        <text>O-phospho-L-tyrosyl-[protein] + H2O = L-tyrosyl-[protein] + phosphate</text>
        <dbReference type="Rhea" id="RHEA:10684"/>
        <dbReference type="Rhea" id="RHEA-COMP:10136"/>
        <dbReference type="Rhea" id="RHEA-COMP:20101"/>
        <dbReference type="ChEBI" id="CHEBI:15377"/>
        <dbReference type="ChEBI" id="CHEBI:43474"/>
        <dbReference type="ChEBI" id="CHEBI:46858"/>
        <dbReference type="ChEBI" id="CHEBI:61978"/>
        <dbReference type="EC" id="3.1.3.48"/>
    </reaction>
</comment>
<dbReference type="Proteomes" id="UP000011976">
    <property type="component" value="Unassembled WGS sequence"/>
</dbReference>
<organism evidence="12 13">
    <name type="scientific">Pseudozyma antarctica (strain T-34)</name>
    <name type="common">Yeast</name>
    <name type="synonym">Candida antarctica</name>
    <dbReference type="NCBI Taxonomy" id="1151754"/>
    <lineage>
        <taxon>Eukaryota</taxon>
        <taxon>Fungi</taxon>
        <taxon>Dikarya</taxon>
        <taxon>Basidiomycota</taxon>
        <taxon>Ustilaginomycotina</taxon>
        <taxon>Ustilaginomycetes</taxon>
        <taxon>Ustilaginales</taxon>
        <taxon>Ustilaginaceae</taxon>
        <taxon>Moesziomyces</taxon>
    </lineage>
</organism>
<dbReference type="InterPro" id="IPR036873">
    <property type="entry name" value="Rhodanese-like_dom_sf"/>
</dbReference>
<evidence type="ECO:0000256" key="7">
    <source>
        <dbReference type="ARBA" id="ARBA00023306"/>
    </source>
</evidence>
<dbReference type="Pfam" id="PF00581">
    <property type="entry name" value="Rhodanese"/>
    <property type="match status" value="1"/>
</dbReference>
<evidence type="ECO:0000256" key="10">
    <source>
        <dbReference type="SAM" id="MobiDB-lite"/>
    </source>
</evidence>
<evidence type="ECO:0000256" key="3">
    <source>
        <dbReference type="ARBA" id="ARBA00022618"/>
    </source>
</evidence>
<dbReference type="STRING" id="1151754.M9M0R1"/>
<dbReference type="InterPro" id="IPR001307">
    <property type="entry name" value="Thiosulphate_STrfase_CS"/>
</dbReference>
<feature type="compositionally biased region" description="Polar residues" evidence="10">
    <location>
        <begin position="258"/>
        <end position="268"/>
    </location>
</feature>
<dbReference type="PRINTS" id="PR00716">
    <property type="entry name" value="MPIPHPHTASE"/>
</dbReference>